<dbReference type="AlphaFoldDB" id="A0A834LEH0"/>
<dbReference type="EMBL" id="WJXA01000009">
    <property type="protein sequence ID" value="KAF7132332.1"/>
    <property type="molecule type" value="Genomic_DNA"/>
</dbReference>
<organism evidence="3 4">
    <name type="scientific">Rhododendron simsii</name>
    <name type="common">Sims's rhododendron</name>
    <dbReference type="NCBI Taxonomy" id="118357"/>
    <lineage>
        <taxon>Eukaryota</taxon>
        <taxon>Viridiplantae</taxon>
        <taxon>Streptophyta</taxon>
        <taxon>Embryophyta</taxon>
        <taxon>Tracheophyta</taxon>
        <taxon>Spermatophyta</taxon>
        <taxon>Magnoliopsida</taxon>
        <taxon>eudicotyledons</taxon>
        <taxon>Gunneridae</taxon>
        <taxon>Pentapetalae</taxon>
        <taxon>asterids</taxon>
        <taxon>Ericales</taxon>
        <taxon>Ericaceae</taxon>
        <taxon>Ericoideae</taxon>
        <taxon>Rhodoreae</taxon>
        <taxon>Rhododendron</taxon>
    </lineage>
</organism>
<dbReference type="PROSITE" id="PS50878">
    <property type="entry name" value="RT_POL"/>
    <property type="match status" value="1"/>
</dbReference>
<protein>
    <recommendedName>
        <fullName evidence="2">Reverse transcriptase domain-containing protein</fullName>
    </recommendedName>
</protein>
<feature type="domain" description="Reverse transcriptase" evidence="2">
    <location>
        <begin position="578"/>
        <end position="749"/>
    </location>
</feature>
<accession>A0A834LEH0</accession>
<evidence type="ECO:0000259" key="2">
    <source>
        <dbReference type="PROSITE" id="PS50878"/>
    </source>
</evidence>
<dbReference type="InterPro" id="IPR043502">
    <property type="entry name" value="DNA/RNA_pol_sf"/>
</dbReference>
<feature type="region of interest" description="Disordered" evidence="1">
    <location>
        <begin position="44"/>
        <end position="70"/>
    </location>
</feature>
<evidence type="ECO:0000256" key="1">
    <source>
        <dbReference type="SAM" id="MobiDB-lite"/>
    </source>
</evidence>
<dbReference type="GO" id="GO:0003824">
    <property type="term" value="F:catalytic activity"/>
    <property type="evidence" value="ECO:0007669"/>
    <property type="project" value="InterPro"/>
</dbReference>
<proteinExistence type="predicted"/>
<comment type="caution">
    <text evidence="3">The sequence shown here is derived from an EMBL/GenBank/DDBJ whole genome shotgun (WGS) entry which is preliminary data.</text>
</comment>
<reference evidence="3" key="1">
    <citation type="submission" date="2019-11" db="EMBL/GenBank/DDBJ databases">
        <authorList>
            <person name="Liu Y."/>
            <person name="Hou J."/>
            <person name="Li T.-Q."/>
            <person name="Guan C.-H."/>
            <person name="Wu X."/>
            <person name="Wu H.-Z."/>
            <person name="Ling F."/>
            <person name="Zhang R."/>
            <person name="Shi X.-G."/>
            <person name="Ren J.-P."/>
            <person name="Chen E.-F."/>
            <person name="Sun J.-M."/>
        </authorList>
    </citation>
    <scope>NUCLEOTIDE SEQUENCE</scope>
    <source>
        <strain evidence="3">Adult_tree_wgs_1</strain>
        <tissue evidence="3">Leaves</tissue>
    </source>
</reference>
<dbReference type="Gene3D" id="3.60.10.10">
    <property type="entry name" value="Endonuclease/exonuclease/phosphatase"/>
    <property type="match status" value="1"/>
</dbReference>
<dbReference type="InterPro" id="IPR005135">
    <property type="entry name" value="Endo/exonuclease/phosphatase"/>
</dbReference>
<evidence type="ECO:0000313" key="4">
    <source>
        <dbReference type="Proteomes" id="UP000626092"/>
    </source>
</evidence>
<evidence type="ECO:0000313" key="3">
    <source>
        <dbReference type="EMBL" id="KAF7132332.1"/>
    </source>
</evidence>
<dbReference type="SUPFAM" id="SSF56672">
    <property type="entry name" value="DNA/RNA polymerases"/>
    <property type="match status" value="1"/>
</dbReference>
<gene>
    <name evidence="3" type="ORF">RHSIM_Rhsim09G0064700</name>
</gene>
<dbReference type="SUPFAM" id="SSF56219">
    <property type="entry name" value="DNase I-like"/>
    <property type="match status" value="1"/>
</dbReference>
<name>A0A834LEH0_RHOSS</name>
<dbReference type="Pfam" id="PF00078">
    <property type="entry name" value="RVT_1"/>
    <property type="match status" value="1"/>
</dbReference>
<dbReference type="OrthoDB" id="1749390at2759"/>
<dbReference type="InterPro" id="IPR000477">
    <property type="entry name" value="RT_dom"/>
</dbReference>
<dbReference type="PANTHER" id="PTHR19446">
    <property type="entry name" value="REVERSE TRANSCRIPTASES"/>
    <property type="match status" value="1"/>
</dbReference>
<sequence>MDISLASVFTSLNIKRKASDECEDVRGSKLLRLCAPETISDLNPQCTKTPSSSSKRKPKGPTKKAAGWGSSGAANPWFGTTICDTPLVNFGEYNLCDVPIVVENPRIGRTLTSQALGDMVRRNRPSIVFLMETKNNKVKLETIRRRLNFEFSSYVDPEGLAGGTALWWNKDISVEVDFSNKNLVHTVLYDKAESSSWAATFVYGCPSCAGKEKVWNELRGIANSEILPWLCIGDFNQVLNAGDKFGGNTPDQGRIRAFHDMLNDCGLADLECKGPRFTWRNKRTDGELIMERIDLAFANTEWREKFDKALVFVELAVGSDHNPLILNTNFSLNKVRKPFRFESLWTTEEDCNHIVSDSWNQNVGGSDMFRLCKKLRGCKDKLKVWHKEKFGDLGLQIATLKEQLADIQKENDRGFNMDNYINEKMVITRLGDLWQKESMFWHQRSRVNWLRMGDKNTCFFHLTTVHRRQRNQLVKLKDEDGAWQTNPKCIAEIIKGHFQKLYSPPQSRNLVDIIALLEPMVTPEMNLALTQPVTQMEVKAAAFQMGPLKAPGSDGFPGLFYQKYWHVVGDDVFKAARNFFEDGYLLKEMNHTNVTLIPKVANPETMSHFRPISLCRFNYKIFSKVMANRMQMFMHSIITEQQSAFIPGRQIHDNIIVAHEVFHYLKHKKVGSKGNVAVKLDLNKAYDSICWDFLFKVMERMGFSSVWIGWIKECICSVKYSVTANGEQVCNTIPNRGLRQGDRSLLISF</sequence>
<dbReference type="Pfam" id="PF03372">
    <property type="entry name" value="Exo_endo_phos"/>
    <property type="match status" value="1"/>
</dbReference>
<dbReference type="CDD" id="cd01650">
    <property type="entry name" value="RT_nLTR_like"/>
    <property type="match status" value="1"/>
</dbReference>
<dbReference type="Proteomes" id="UP000626092">
    <property type="component" value="Unassembled WGS sequence"/>
</dbReference>
<dbReference type="InterPro" id="IPR036691">
    <property type="entry name" value="Endo/exonu/phosph_ase_sf"/>
</dbReference>
<keyword evidence="4" id="KW-1185">Reference proteome</keyword>